<dbReference type="SMART" id="SM01043">
    <property type="entry name" value="BTAD"/>
    <property type="match status" value="1"/>
</dbReference>
<evidence type="ECO:0000256" key="2">
    <source>
        <dbReference type="ARBA" id="ARBA00023015"/>
    </source>
</evidence>
<dbReference type="PANTHER" id="PTHR35807">
    <property type="entry name" value="TRANSCRIPTIONAL REGULATOR REDD-RELATED"/>
    <property type="match status" value="1"/>
</dbReference>
<dbReference type="EMBL" id="MG018799">
    <property type="protein sequence ID" value="ATY46596.1"/>
    <property type="molecule type" value="Genomic_DNA"/>
</dbReference>
<accession>A0A2H4RBY3</accession>
<dbReference type="InterPro" id="IPR005158">
    <property type="entry name" value="BTAD"/>
</dbReference>
<dbReference type="CDD" id="cd15831">
    <property type="entry name" value="BTAD"/>
    <property type="match status" value="1"/>
</dbReference>
<dbReference type="SUPFAM" id="SSF52540">
    <property type="entry name" value="P-loop containing nucleoside triphosphate hydrolases"/>
    <property type="match status" value="1"/>
</dbReference>
<dbReference type="Gene3D" id="1.25.40.10">
    <property type="entry name" value="Tetratricopeptide repeat domain"/>
    <property type="match status" value="1"/>
</dbReference>
<dbReference type="GO" id="GO:0000160">
    <property type="term" value="P:phosphorelay signal transduction system"/>
    <property type="evidence" value="ECO:0007669"/>
    <property type="project" value="InterPro"/>
</dbReference>
<keyword evidence="4" id="KW-0804">Transcription</keyword>
<dbReference type="Gene3D" id="3.30.70.1230">
    <property type="entry name" value="Nucleotide cyclase"/>
    <property type="match status" value="1"/>
</dbReference>
<evidence type="ECO:0000256" key="5">
    <source>
        <dbReference type="PROSITE-ProRule" id="PRU01091"/>
    </source>
</evidence>
<dbReference type="SUPFAM" id="SSF48452">
    <property type="entry name" value="TPR-like"/>
    <property type="match status" value="1"/>
</dbReference>
<dbReference type="AlphaFoldDB" id="A0A2H4RBY3"/>
<dbReference type="InterPro" id="IPR003593">
    <property type="entry name" value="AAA+_ATPase"/>
</dbReference>
<dbReference type="PANTHER" id="PTHR35807:SF1">
    <property type="entry name" value="TRANSCRIPTIONAL REGULATOR REDD"/>
    <property type="match status" value="1"/>
</dbReference>
<evidence type="ECO:0000256" key="4">
    <source>
        <dbReference type="ARBA" id="ARBA00023163"/>
    </source>
</evidence>
<dbReference type="InterPro" id="IPR016032">
    <property type="entry name" value="Sig_transdc_resp-reg_C-effctor"/>
</dbReference>
<proteinExistence type="inferred from homology"/>
<name>A0A2H4RBY3_9ACTN</name>
<gene>
    <name evidence="7" type="primary">mas13</name>
</gene>
<dbReference type="InterPro" id="IPR036388">
    <property type="entry name" value="WH-like_DNA-bd_sf"/>
</dbReference>
<sequence>MSCLGLVRLRGYAVQFRMLGALEVTQDGRVVPLVGVKQRAALGFLLLNANEVVPTSRLLQALWGDRPPATARKILQNAVSGLRRTLVDVELVTRAPGYGLFVGRERVDWFLFQDQAARGRAALATGDLKVATEILGGALDLWRGPLLSDLVEVGIDWPELYPIRYQRLDVLEDYFDARLALGQHFEVVGSLGREVQLEPARERLCGQYMLALYRSGRQVEALAAYRRTRHVLTEELGLDPDPHLQELERSILNHDPALAGPQAGGVAGAPTPATAATAAVVPRAAAERKPVSVLLLRVDPDAGREGRDPEDVDELSRSLTALVRHEVERRGGTLHHVVGSVWMVLFGIPRTQVDDAHMAVQAAVAIRDRIAARAVTVPGFGSLTTQVAVTTGEALVTYADGDADRVAEVSGEALAWCQQLLTWARPGEVRACDTTRQVAGCEFGYEATTQPGSWSVVTVPAACTSHTSTPFVERDREMQLLCVLFDDARRRGRPHLVTLLGESGIGKSRLVLELGRVVADPQPVPFRYLVGQTRHSSDAPLEPIAEIVRQYATIRSRDERDAAERKLEAAVRTMLPPGDAGASALRDLRDLLFTPEAAVADGVRDRVVATCRQLFEEIAADGGLAIVIEDIHRADDLLLDFLEGLVEESRPVPLVVLATARPELQDRRPHWGGGKRNASTVTLEPLSSAAASGLLTSLLDHHGLRHLMRSDQVGESRISGNPLFAQEYVRMLREGVSLRRRLATPARAGTDPGHGDDRVVSLPQSVYTIVAARLDRLPRAEKTVLQVAALLDDPVSASSIAVVAECDPVEAQRCLENLERNGFLRRASGPGALAGQEYCFADVLVRDVAYAQVPRAVRARHAGRAGSDLLRRS</sequence>
<dbReference type="SUPFAM" id="SSF46894">
    <property type="entry name" value="C-terminal effector domain of the bipartite response regulators"/>
    <property type="match status" value="1"/>
</dbReference>
<dbReference type="Pfam" id="PF03704">
    <property type="entry name" value="BTAD"/>
    <property type="match status" value="1"/>
</dbReference>
<protein>
    <submittedName>
        <fullName evidence="7">SARP regulator</fullName>
    </submittedName>
</protein>
<evidence type="ECO:0000313" key="7">
    <source>
        <dbReference type="EMBL" id="ATY46596.1"/>
    </source>
</evidence>
<dbReference type="SMART" id="SM00862">
    <property type="entry name" value="Trans_reg_C"/>
    <property type="match status" value="1"/>
</dbReference>
<keyword evidence="2" id="KW-0805">Transcription regulation</keyword>
<dbReference type="SUPFAM" id="SSF55073">
    <property type="entry name" value="Nucleotide cyclase"/>
    <property type="match status" value="1"/>
</dbReference>
<dbReference type="GO" id="GO:0003677">
    <property type="term" value="F:DNA binding"/>
    <property type="evidence" value="ECO:0007669"/>
    <property type="project" value="UniProtKB-UniRule"/>
</dbReference>
<dbReference type="Gene3D" id="3.40.50.300">
    <property type="entry name" value="P-loop containing nucleotide triphosphate hydrolases"/>
    <property type="match status" value="1"/>
</dbReference>
<feature type="DNA-binding region" description="OmpR/PhoB-type" evidence="5">
    <location>
        <begin position="4"/>
        <end position="104"/>
    </location>
</feature>
<organism evidence="7">
    <name type="scientific">Micromonospora sp. HK160111</name>
    <dbReference type="NCBI Taxonomy" id="1245497"/>
    <lineage>
        <taxon>Bacteria</taxon>
        <taxon>Bacillati</taxon>
        <taxon>Actinomycetota</taxon>
        <taxon>Actinomycetes</taxon>
        <taxon>Micromonosporales</taxon>
        <taxon>Micromonosporaceae</taxon>
        <taxon>Micromonospora</taxon>
    </lineage>
</organism>
<reference evidence="7" key="1">
    <citation type="submission" date="2017-09" db="EMBL/GenBank/DDBJ databases">
        <title>Overexpression of SARP Promote the Production of Pentaketide-type Ansamycins in Micromonospora sp. HK160111.</title>
        <authorList>
            <person name="Li W."/>
            <person name="Wang H."/>
        </authorList>
    </citation>
    <scope>NUCLEOTIDE SEQUENCE</scope>
    <source>
        <strain evidence="7">HK160111</strain>
    </source>
</reference>
<dbReference type="GO" id="GO:0006355">
    <property type="term" value="P:regulation of DNA-templated transcription"/>
    <property type="evidence" value="ECO:0007669"/>
    <property type="project" value="InterPro"/>
</dbReference>
<dbReference type="InterPro" id="IPR027417">
    <property type="entry name" value="P-loop_NTPase"/>
</dbReference>
<dbReference type="InterPro" id="IPR041664">
    <property type="entry name" value="AAA_16"/>
</dbReference>
<dbReference type="InterPro" id="IPR011990">
    <property type="entry name" value="TPR-like_helical_dom_sf"/>
</dbReference>
<keyword evidence="3 5" id="KW-0238">DNA-binding</keyword>
<dbReference type="PROSITE" id="PS51755">
    <property type="entry name" value="OMPR_PHOB"/>
    <property type="match status" value="1"/>
</dbReference>
<feature type="domain" description="OmpR/PhoB-type" evidence="6">
    <location>
        <begin position="4"/>
        <end position="104"/>
    </location>
</feature>
<dbReference type="InterPro" id="IPR001867">
    <property type="entry name" value="OmpR/PhoB-type_DNA-bd"/>
</dbReference>
<evidence type="ECO:0000259" key="6">
    <source>
        <dbReference type="PROSITE" id="PS51755"/>
    </source>
</evidence>
<dbReference type="InterPro" id="IPR051677">
    <property type="entry name" value="AfsR-DnrI-RedD_regulator"/>
</dbReference>
<dbReference type="Gene3D" id="1.10.10.10">
    <property type="entry name" value="Winged helix-like DNA-binding domain superfamily/Winged helix DNA-binding domain"/>
    <property type="match status" value="1"/>
</dbReference>
<evidence type="ECO:0000256" key="1">
    <source>
        <dbReference type="ARBA" id="ARBA00005820"/>
    </source>
</evidence>
<dbReference type="InterPro" id="IPR029787">
    <property type="entry name" value="Nucleotide_cyclase"/>
</dbReference>
<comment type="similarity">
    <text evidence="1">Belongs to the AfsR/DnrI/RedD regulatory family.</text>
</comment>
<dbReference type="Pfam" id="PF13191">
    <property type="entry name" value="AAA_16"/>
    <property type="match status" value="1"/>
</dbReference>
<dbReference type="SMART" id="SM00382">
    <property type="entry name" value="AAA"/>
    <property type="match status" value="1"/>
</dbReference>
<evidence type="ECO:0000256" key="3">
    <source>
        <dbReference type="ARBA" id="ARBA00023125"/>
    </source>
</evidence>